<dbReference type="RefSeq" id="WP_136992775.1">
    <property type="nucleotide sequence ID" value="NZ_SZPQ01000058.1"/>
</dbReference>
<evidence type="ECO:0008006" key="3">
    <source>
        <dbReference type="Google" id="ProtNLM"/>
    </source>
</evidence>
<evidence type="ECO:0000313" key="1">
    <source>
        <dbReference type="EMBL" id="TKI02902.1"/>
    </source>
</evidence>
<dbReference type="Pfam" id="PF07409">
    <property type="entry name" value="GP46"/>
    <property type="match status" value="1"/>
</dbReference>
<accession>A0ABY2SIQ7</accession>
<dbReference type="Proteomes" id="UP000305202">
    <property type="component" value="Unassembled WGS sequence"/>
</dbReference>
<dbReference type="EMBL" id="SZPQ01000058">
    <property type="protein sequence ID" value="TKI02902.1"/>
    <property type="molecule type" value="Genomic_DNA"/>
</dbReference>
<sequence>MTDITTVWDSDNSVGDWQESTGDLLSGSDLKTAVLISLFTDRQARADDDYDGDDRRGWWGDSGADYAIGSRLWLLKRQKLTHAVAGKAEDYAKEALQWLLDDDVVASITITTQIVYPGRLYMQIVFIKPDGTDTTFKYSWVWE</sequence>
<gene>
    <name evidence="1" type="ORF">FCN80_23620</name>
</gene>
<keyword evidence="2" id="KW-1185">Reference proteome</keyword>
<organism evidence="1 2">
    <name type="scientific">Martelella alba</name>
    <dbReference type="NCBI Taxonomy" id="2590451"/>
    <lineage>
        <taxon>Bacteria</taxon>
        <taxon>Pseudomonadati</taxon>
        <taxon>Pseudomonadota</taxon>
        <taxon>Alphaproteobacteria</taxon>
        <taxon>Hyphomicrobiales</taxon>
        <taxon>Aurantimonadaceae</taxon>
        <taxon>Martelella</taxon>
    </lineage>
</organism>
<reference evidence="1 2" key="1">
    <citation type="submission" date="2019-04" db="EMBL/GenBank/DDBJ databases">
        <authorList>
            <person name="Li M."/>
            <person name="Gao C."/>
        </authorList>
    </citation>
    <scope>NUCLEOTIDE SEQUENCE [LARGE SCALE GENOMIC DNA]</scope>
    <source>
        <strain evidence="1 2">BGMRC 2031</strain>
    </source>
</reference>
<evidence type="ECO:0000313" key="2">
    <source>
        <dbReference type="Proteomes" id="UP000305202"/>
    </source>
</evidence>
<dbReference type="InterPro" id="IPR010877">
    <property type="entry name" value="Phage_Mu_Gp46"/>
</dbReference>
<name>A0ABY2SIQ7_9HYPH</name>
<comment type="caution">
    <text evidence="1">The sequence shown here is derived from an EMBL/GenBank/DDBJ whole genome shotgun (WGS) entry which is preliminary data.</text>
</comment>
<protein>
    <recommendedName>
        <fullName evidence="3">Phage gp46-like protein</fullName>
    </recommendedName>
</protein>
<proteinExistence type="predicted"/>